<reference evidence="1 2" key="1">
    <citation type="journal article" date="2018" name="Front. Plant Sci.">
        <title>Red Clover (Trifolium pratense) and Zigzag Clover (T. medium) - A Picture of Genomic Similarities and Differences.</title>
        <authorList>
            <person name="Dluhosova J."/>
            <person name="Istvanek J."/>
            <person name="Nedelnik J."/>
            <person name="Repkova J."/>
        </authorList>
    </citation>
    <scope>NUCLEOTIDE SEQUENCE [LARGE SCALE GENOMIC DNA]</scope>
    <source>
        <strain evidence="2">cv. 10/8</strain>
        <tissue evidence="1">Leaf</tissue>
    </source>
</reference>
<evidence type="ECO:0000313" key="1">
    <source>
        <dbReference type="EMBL" id="MCI40407.1"/>
    </source>
</evidence>
<proteinExistence type="predicted"/>
<name>A0A392RW70_9FABA</name>
<keyword evidence="2" id="KW-1185">Reference proteome</keyword>
<evidence type="ECO:0000313" key="2">
    <source>
        <dbReference type="Proteomes" id="UP000265520"/>
    </source>
</evidence>
<dbReference type="AlphaFoldDB" id="A0A392RW70"/>
<dbReference type="EMBL" id="LXQA010279346">
    <property type="protein sequence ID" value="MCI40407.1"/>
    <property type="molecule type" value="Genomic_DNA"/>
</dbReference>
<accession>A0A392RW70</accession>
<sequence length="76" mass="8676">MVPISSLQVILTDEEPNRVHDAESVAFRVEAERLFNIGSNLGCTRNGERITMIERLMDLEEKEDVIVDDLEEDDVD</sequence>
<protein>
    <submittedName>
        <fullName evidence="1">Uncharacterized protein</fullName>
    </submittedName>
</protein>
<comment type="caution">
    <text evidence="1">The sequence shown here is derived from an EMBL/GenBank/DDBJ whole genome shotgun (WGS) entry which is preliminary data.</text>
</comment>
<organism evidence="1 2">
    <name type="scientific">Trifolium medium</name>
    <dbReference type="NCBI Taxonomy" id="97028"/>
    <lineage>
        <taxon>Eukaryota</taxon>
        <taxon>Viridiplantae</taxon>
        <taxon>Streptophyta</taxon>
        <taxon>Embryophyta</taxon>
        <taxon>Tracheophyta</taxon>
        <taxon>Spermatophyta</taxon>
        <taxon>Magnoliopsida</taxon>
        <taxon>eudicotyledons</taxon>
        <taxon>Gunneridae</taxon>
        <taxon>Pentapetalae</taxon>
        <taxon>rosids</taxon>
        <taxon>fabids</taxon>
        <taxon>Fabales</taxon>
        <taxon>Fabaceae</taxon>
        <taxon>Papilionoideae</taxon>
        <taxon>50 kb inversion clade</taxon>
        <taxon>NPAAA clade</taxon>
        <taxon>Hologalegina</taxon>
        <taxon>IRL clade</taxon>
        <taxon>Trifolieae</taxon>
        <taxon>Trifolium</taxon>
    </lineage>
</organism>
<dbReference type="Proteomes" id="UP000265520">
    <property type="component" value="Unassembled WGS sequence"/>
</dbReference>